<dbReference type="SUPFAM" id="SSF57845">
    <property type="entry name" value="B-box zinc-binding domain"/>
    <property type="match status" value="1"/>
</dbReference>
<name>A0AAN9AK45_9CAEN</name>
<keyword evidence="3" id="KW-0862">Zinc</keyword>
<dbReference type="Pfam" id="PF00643">
    <property type="entry name" value="zf-B_box"/>
    <property type="match status" value="1"/>
</dbReference>
<dbReference type="SMART" id="SM00336">
    <property type="entry name" value="BBOX"/>
    <property type="match status" value="1"/>
</dbReference>
<evidence type="ECO:0000256" key="4">
    <source>
        <dbReference type="PROSITE-ProRule" id="PRU00024"/>
    </source>
</evidence>
<evidence type="ECO:0000256" key="3">
    <source>
        <dbReference type="ARBA" id="ARBA00022833"/>
    </source>
</evidence>
<evidence type="ECO:0000259" key="6">
    <source>
        <dbReference type="PROSITE" id="PS50119"/>
    </source>
</evidence>
<keyword evidence="8" id="KW-1185">Reference proteome</keyword>
<keyword evidence="1" id="KW-0479">Metal-binding</keyword>
<dbReference type="PROSITE" id="PS50119">
    <property type="entry name" value="ZF_BBOX"/>
    <property type="match status" value="1"/>
</dbReference>
<dbReference type="InterPro" id="IPR013083">
    <property type="entry name" value="Znf_RING/FYVE/PHD"/>
</dbReference>
<reference evidence="7 8" key="1">
    <citation type="submission" date="2024-02" db="EMBL/GenBank/DDBJ databases">
        <title>Chromosome-scale genome assembly of the rough periwinkle Littorina saxatilis.</title>
        <authorList>
            <person name="De Jode A."/>
            <person name="Faria R."/>
            <person name="Formenti G."/>
            <person name="Sims Y."/>
            <person name="Smith T.P."/>
            <person name="Tracey A."/>
            <person name="Wood J.M.D."/>
            <person name="Zagrodzka Z.B."/>
            <person name="Johannesson K."/>
            <person name="Butlin R.K."/>
            <person name="Leder E.H."/>
        </authorList>
    </citation>
    <scope>NUCLEOTIDE SEQUENCE [LARGE SCALE GENOMIC DNA]</scope>
    <source>
        <strain evidence="7">Snail1</strain>
        <tissue evidence="7">Muscle</tissue>
    </source>
</reference>
<comment type="caution">
    <text evidence="7">The sequence shown here is derived from an EMBL/GenBank/DDBJ whole genome shotgun (WGS) entry which is preliminary data.</text>
</comment>
<dbReference type="SMART" id="SM00184">
    <property type="entry name" value="RING"/>
    <property type="match status" value="1"/>
</dbReference>
<gene>
    <name evidence="7" type="ORF">V1264_022312</name>
</gene>
<dbReference type="SUPFAM" id="SSF57850">
    <property type="entry name" value="RING/U-box"/>
    <property type="match status" value="1"/>
</dbReference>
<feature type="domain" description="RING-type" evidence="5">
    <location>
        <begin position="13"/>
        <end position="55"/>
    </location>
</feature>
<evidence type="ECO:0000256" key="1">
    <source>
        <dbReference type="ARBA" id="ARBA00022723"/>
    </source>
</evidence>
<evidence type="ECO:0000313" key="7">
    <source>
        <dbReference type="EMBL" id="KAK7088387.1"/>
    </source>
</evidence>
<dbReference type="PANTHER" id="PTHR25462:SF296">
    <property type="entry name" value="MEIOTIC P26, ISOFORM F"/>
    <property type="match status" value="1"/>
</dbReference>
<dbReference type="PROSITE" id="PS00518">
    <property type="entry name" value="ZF_RING_1"/>
    <property type="match status" value="1"/>
</dbReference>
<dbReference type="InterPro" id="IPR018957">
    <property type="entry name" value="Znf_C3HC4_RING-type"/>
</dbReference>
<dbReference type="Gene3D" id="3.30.160.60">
    <property type="entry name" value="Classic Zinc Finger"/>
    <property type="match status" value="1"/>
</dbReference>
<dbReference type="Pfam" id="PF00097">
    <property type="entry name" value="zf-C3HC4"/>
    <property type="match status" value="1"/>
</dbReference>
<dbReference type="AlphaFoldDB" id="A0AAN9AK45"/>
<dbReference type="PROSITE" id="PS50089">
    <property type="entry name" value="ZF_RING_2"/>
    <property type="match status" value="1"/>
</dbReference>
<evidence type="ECO:0000256" key="2">
    <source>
        <dbReference type="ARBA" id="ARBA00022771"/>
    </source>
</evidence>
<proteinExistence type="predicted"/>
<dbReference type="Proteomes" id="UP001374579">
    <property type="component" value="Unassembled WGS sequence"/>
</dbReference>
<dbReference type="EMBL" id="JBAMIC010004070">
    <property type="protein sequence ID" value="KAK7088387.1"/>
    <property type="molecule type" value="Genomic_DNA"/>
</dbReference>
<evidence type="ECO:0000259" key="5">
    <source>
        <dbReference type="PROSITE" id="PS50089"/>
    </source>
</evidence>
<dbReference type="PANTHER" id="PTHR25462">
    <property type="entry name" value="BONUS, ISOFORM C-RELATED"/>
    <property type="match status" value="1"/>
</dbReference>
<evidence type="ECO:0000313" key="8">
    <source>
        <dbReference type="Proteomes" id="UP001374579"/>
    </source>
</evidence>
<feature type="domain" description="B box-type" evidence="6">
    <location>
        <begin position="84"/>
        <end position="125"/>
    </location>
</feature>
<dbReference type="Gene3D" id="3.30.40.10">
    <property type="entry name" value="Zinc/RING finger domain, C3HC4 (zinc finger)"/>
    <property type="match status" value="1"/>
</dbReference>
<accession>A0AAN9AK45</accession>
<organism evidence="7 8">
    <name type="scientific">Littorina saxatilis</name>
    <dbReference type="NCBI Taxonomy" id="31220"/>
    <lineage>
        <taxon>Eukaryota</taxon>
        <taxon>Metazoa</taxon>
        <taxon>Spiralia</taxon>
        <taxon>Lophotrochozoa</taxon>
        <taxon>Mollusca</taxon>
        <taxon>Gastropoda</taxon>
        <taxon>Caenogastropoda</taxon>
        <taxon>Littorinimorpha</taxon>
        <taxon>Littorinoidea</taxon>
        <taxon>Littorinidae</taxon>
        <taxon>Littorina</taxon>
    </lineage>
</organism>
<protein>
    <submittedName>
        <fullName evidence="7">Uncharacterized protein</fullName>
    </submittedName>
</protein>
<keyword evidence="2 4" id="KW-0863">Zinc-finger</keyword>
<dbReference type="InterPro" id="IPR047153">
    <property type="entry name" value="TRIM45/56/19-like"/>
</dbReference>
<dbReference type="InterPro" id="IPR000315">
    <property type="entry name" value="Znf_B-box"/>
</dbReference>
<dbReference type="InterPro" id="IPR017907">
    <property type="entry name" value="Znf_RING_CS"/>
</dbReference>
<sequence>MATPRTEEELGTCAVCRTTFRDPKALPCHHAFCAQCIAHVANLHSSGTFPCPTCTEPTSLPVGGVAALGTIFSINRQESHRNPLKRKFCAIHPDKALVFYCMTCARSICIECKLKDHDGHGTEDLHKAVEKKKRDLLLERSRLLRAVAELIQRKAKTVAEQKAVEEKRSAVEKNIYDRHALMVAAADKFRDEALGSLRSVGTDIQQNVSRILQQQDTHLNEIRTIHQQLEDALSSRTGTDFMAVCERTRYGPASEQATREMASQEISTICRPVLCYKVTNDVLLGKARDFLGTVWKAEIKVSAPKMKVVTRLRCGDETDIEVFCLCHDDENLRVSYEVCGSSRQASVKRFCERGKLLDTCAQTGKVTFKRLSKGKTLSLPQESGSLLTLSKSLSAGHYKLKNNLSGSADISKFILQPGDVMKDEYQFTINVGPHRAFDVDDTEQFFVVVEEPQLPDVWRKVKLYRRQDSNPLDTYTPPPTFANFQPSDVCFYKLGRRPVLLVTDEVNDAVHVVFYSGGCPTAIPLLVPGCPWLIQPTAITVDVSARLWLACRGGTIICMEPVD</sequence>
<dbReference type="GO" id="GO:0008270">
    <property type="term" value="F:zinc ion binding"/>
    <property type="evidence" value="ECO:0007669"/>
    <property type="project" value="UniProtKB-KW"/>
</dbReference>
<dbReference type="InterPro" id="IPR001841">
    <property type="entry name" value="Znf_RING"/>
</dbReference>